<name>A0A1C2J1T5_ACITH</name>
<sequence length="86" mass="9613">MIPENEAGLPHAGPRDEEADRINEAVRIFKGRPDLPIFACACLGPRTGEPECPCRMARIIKVQDVYYQIVMNGRGQVSAKRYQKLG</sequence>
<evidence type="ECO:0000313" key="1">
    <source>
        <dbReference type="EMBL" id="OCX67991.1"/>
    </source>
</evidence>
<dbReference type="RefSeq" id="WP_024892454.1">
    <property type="nucleotide sequence ID" value="NZ_JMEB01000106.1"/>
</dbReference>
<accession>A0A1C2J1T5</accession>
<gene>
    <name evidence="1" type="ORF">A6P07_19005</name>
</gene>
<comment type="caution">
    <text evidence="1">The sequence shown here is derived from an EMBL/GenBank/DDBJ whole genome shotgun (WGS) entry which is preliminary data.</text>
</comment>
<organism evidence="1 2">
    <name type="scientific">Acidithiobacillus thiooxidans</name>
    <name type="common">Thiobacillus thiooxidans</name>
    <dbReference type="NCBI Taxonomy" id="930"/>
    <lineage>
        <taxon>Bacteria</taxon>
        <taxon>Pseudomonadati</taxon>
        <taxon>Pseudomonadota</taxon>
        <taxon>Acidithiobacillia</taxon>
        <taxon>Acidithiobacillales</taxon>
        <taxon>Acidithiobacillaceae</taxon>
        <taxon>Acidithiobacillus</taxon>
    </lineage>
</organism>
<dbReference type="Proteomes" id="UP000094893">
    <property type="component" value="Unassembled WGS sequence"/>
</dbReference>
<dbReference type="AlphaFoldDB" id="A0A1C2J1T5"/>
<evidence type="ECO:0000313" key="2">
    <source>
        <dbReference type="Proteomes" id="UP000094893"/>
    </source>
</evidence>
<dbReference type="EMBL" id="LWSA01000320">
    <property type="protein sequence ID" value="OCX67991.1"/>
    <property type="molecule type" value="Genomic_DNA"/>
</dbReference>
<proteinExistence type="predicted"/>
<reference evidence="1 2" key="1">
    <citation type="journal article" date="2016" name="Int. J. Mol. Sci.">
        <title>Comparative genomics of the extreme acidophile Acidithiobacillus thiooxidans reveals intraspecific divergence and niche adaptation.</title>
        <authorList>
            <person name="Zhang X."/>
            <person name="Feng X."/>
            <person name="Tao J."/>
            <person name="Ma L."/>
            <person name="Xiao Y."/>
            <person name="Liang Y."/>
            <person name="Liu X."/>
            <person name="Yin H."/>
        </authorList>
    </citation>
    <scope>NUCLEOTIDE SEQUENCE [LARGE SCALE GENOMIC DNA]</scope>
    <source>
        <strain evidence="1 2">A02</strain>
    </source>
</reference>
<protein>
    <submittedName>
        <fullName evidence="1">Uncharacterized protein</fullName>
    </submittedName>
</protein>